<evidence type="ECO:0000313" key="2">
    <source>
        <dbReference type="Proteomes" id="UP000005270"/>
    </source>
</evidence>
<dbReference type="EMBL" id="CP003531">
    <property type="protein sequence ID" value="AFK50611.1"/>
    <property type="molecule type" value="Genomic_DNA"/>
</dbReference>
<gene>
    <name evidence="1" type="ordered locus">TCELL_0186</name>
</gene>
<dbReference type="STRING" id="1184251.TCELL_0186"/>
<protein>
    <submittedName>
        <fullName evidence="1">Glycosyl transferase group 1</fullName>
    </submittedName>
</protein>
<dbReference type="Gene3D" id="3.40.50.2000">
    <property type="entry name" value="Glycogen Phosphorylase B"/>
    <property type="match status" value="2"/>
</dbReference>
<dbReference type="KEGG" id="thg:TCELL_0186"/>
<accession>I3TCX3</accession>
<keyword evidence="2" id="KW-1185">Reference proteome</keyword>
<dbReference type="GO" id="GO:0016740">
    <property type="term" value="F:transferase activity"/>
    <property type="evidence" value="ECO:0007669"/>
    <property type="project" value="UniProtKB-KW"/>
</dbReference>
<dbReference type="AlphaFoldDB" id="I3TCX3"/>
<dbReference type="GeneID" id="13012466"/>
<organism evidence="1 2">
    <name type="scientific">Thermogladius calderae (strain DSM 22663 / VKM B-2946 / 1633)</name>
    <dbReference type="NCBI Taxonomy" id="1184251"/>
    <lineage>
        <taxon>Archaea</taxon>
        <taxon>Thermoproteota</taxon>
        <taxon>Thermoprotei</taxon>
        <taxon>Desulfurococcales</taxon>
        <taxon>Desulfurococcaceae</taxon>
        <taxon>Thermogladius</taxon>
    </lineage>
</organism>
<dbReference type="PANTHER" id="PTHR12526">
    <property type="entry name" value="GLYCOSYLTRANSFERASE"/>
    <property type="match status" value="1"/>
</dbReference>
<sequence length="329" mass="37216">MICAVIRHPSLKEGQTALARGFLEVLRLIYNNVHVIDTARVKAPKQLFYLLESAKVLVNSCDTVHLLNVNKPLITFMNTFTNKESITYQFSHLLTIHSFWRLKKTAIERGSRVVVGTSRRIAGLFNNGVFTYPPVDTELFRPRDRDWARGLFDLPRDRPIVGYVGDVDVKRGFDIVVRTALKLAKYGVKTVVTSLRVDNATPELVRDLRRAVKDGALIVLGREVPVWYLYNAVDALLLPIRGDYPTEPPMTLIEALASGTPVIGGDSPSMADYRDLYVVVRDKQDYADFVLETLNNKDVHENLAMKSREFAINNLSYNAVAYKLSKYLL</sequence>
<dbReference type="OrthoDB" id="132546at2157"/>
<proteinExistence type="predicted"/>
<name>I3TCX3_THEC1</name>
<keyword evidence="1" id="KW-0808">Transferase</keyword>
<evidence type="ECO:0000313" key="1">
    <source>
        <dbReference type="EMBL" id="AFK50611.1"/>
    </source>
</evidence>
<dbReference type="HOGENOM" id="CLU_843642_0_0_2"/>
<dbReference type="Pfam" id="PF13692">
    <property type="entry name" value="Glyco_trans_1_4"/>
    <property type="match status" value="1"/>
</dbReference>
<dbReference type="eggNOG" id="arCOG01407">
    <property type="taxonomic scope" value="Archaea"/>
</dbReference>
<reference evidence="1 2" key="1">
    <citation type="journal article" date="2012" name="J. Bacteriol.">
        <title>Complete genome sequence of the hyperthermophilic cellulolytic Crenarchaeon 'Thermogladius cellulolyticus' 1633.</title>
        <authorList>
            <person name="Mardanov A.V."/>
            <person name="Kochetkova T.V."/>
            <person name="Beletsky A.V."/>
            <person name="Bonch-Osmolovskaya E.A."/>
            <person name="Ravin N.V."/>
            <person name="Skryabin K.G."/>
        </authorList>
    </citation>
    <scope>NUCLEOTIDE SEQUENCE [LARGE SCALE GENOMIC DNA]</scope>
    <source>
        <strain evidence="2">DSM 22663 / VKM B-2946 / 1633</strain>
    </source>
</reference>
<dbReference type="SUPFAM" id="SSF53756">
    <property type="entry name" value="UDP-Glycosyltransferase/glycogen phosphorylase"/>
    <property type="match status" value="1"/>
</dbReference>
<dbReference type="Proteomes" id="UP000005270">
    <property type="component" value="Chromosome"/>
</dbReference>
<dbReference type="RefSeq" id="WP_014736862.1">
    <property type="nucleotide sequence ID" value="NC_017954.1"/>
</dbReference>
<dbReference type="InParanoid" id="I3TCX3"/>